<accession>A0A540L3J2</accession>
<dbReference type="EMBL" id="VIEB01000783">
    <property type="protein sequence ID" value="TQD81050.1"/>
    <property type="molecule type" value="Genomic_DNA"/>
</dbReference>
<dbReference type="InterPro" id="IPR007652">
    <property type="entry name" value="A1-4-GlycosylTfrase_dom"/>
</dbReference>
<protein>
    <recommendedName>
        <fullName evidence="1">Alpha 1,4-glycosyltransferase domain-containing protein</fullName>
    </recommendedName>
</protein>
<dbReference type="InterPro" id="IPR044789">
    <property type="entry name" value="Put_A1-4-GlycosylTfrase_plant"/>
</dbReference>
<dbReference type="InterPro" id="IPR007577">
    <property type="entry name" value="GlycoTrfase_DXD_sugar-bd_CS"/>
</dbReference>
<dbReference type="InterPro" id="IPR029044">
    <property type="entry name" value="Nucleotide-diphossugar_trans"/>
</dbReference>
<dbReference type="Pfam" id="PF04572">
    <property type="entry name" value="Gb3_synth"/>
    <property type="match status" value="1"/>
</dbReference>
<evidence type="ECO:0000313" key="2">
    <source>
        <dbReference type="EMBL" id="TQD81050.1"/>
    </source>
</evidence>
<dbReference type="PANTHER" id="PTHR46781:SF7">
    <property type="entry name" value="ALPHA 1,4-GLYCOSYLTRANSFERASE FAMILY PROTEIN"/>
    <property type="match status" value="1"/>
</dbReference>
<keyword evidence="3" id="KW-1185">Reference proteome</keyword>
<evidence type="ECO:0000313" key="3">
    <source>
        <dbReference type="Proteomes" id="UP000315295"/>
    </source>
</evidence>
<gene>
    <name evidence="2" type="ORF">C1H46_033403</name>
</gene>
<dbReference type="Proteomes" id="UP000315295">
    <property type="component" value="Unassembled WGS sequence"/>
</dbReference>
<proteinExistence type="predicted"/>
<sequence>MDSICKVLNVSDDLRTHQILEPNHQTQIPEEQLESVSPLPSMQANIDDIADEIHDPLIPPENATKEERLGQFHGRVLEFLNNGCSSQFYLIWLSPAKSFGKRDFLAMDTLFKSNPQGCLMIVSKSMDSERGYRILKPLLDKGFKILAITPDLPFLVKNTPAESWLEELKSGRKDPGHIPLSPNLANLIRLAMLYKYGGIYLDIDLVILKDFSSLRNAVGAQSIGKDSKKWTRLNGAVMIFDINHPILVDFLEEFATTFNGNKWGHNGPYMVSRVIERVGSTPGYNRTILPPKAFYPVDWNRSQERWKSHLMS</sequence>
<dbReference type="STRING" id="106549.A0A540L3J2"/>
<feature type="domain" description="Alpha 1,4-glycosyltransferase" evidence="1">
    <location>
        <begin position="240"/>
        <end position="305"/>
    </location>
</feature>
<dbReference type="Gene3D" id="3.90.550.20">
    <property type="match status" value="1"/>
</dbReference>
<name>A0A540L3J2_MALBA</name>
<comment type="caution">
    <text evidence="2">The sequence shown here is derived from an EMBL/GenBank/DDBJ whole genome shotgun (WGS) entry which is preliminary data.</text>
</comment>
<dbReference type="SUPFAM" id="SSF53448">
    <property type="entry name" value="Nucleotide-diphospho-sugar transferases"/>
    <property type="match status" value="1"/>
</dbReference>
<dbReference type="Pfam" id="PF04488">
    <property type="entry name" value="Gly_transf_sug"/>
    <property type="match status" value="1"/>
</dbReference>
<organism evidence="2 3">
    <name type="scientific">Malus baccata</name>
    <name type="common">Siberian crab apple</name>
    <name type="synonym">Pyrus baccata</name>
    <dbReference type="NCBI Taxonomy" id="106549"/>
    <lineage>
        <taxon>Eukaryota</taxon>
        <taxon>Viridiplantae</taxon>
        <taxon>Streptophyta</taxon>
        <taxon>Embryophyta</taxon>
        <taxon>Tracheophyta</taxon>
        <taxon>Spermatophyta</taxon>
        <taxon>Magnoliopsida</taxon>
        <taxon>eudicotyledons</taxon>
        <taxon>Gunneridae</taxon>
        <taxon>Pentapetalae</taxon>
        <taxon>rosids</taxon>
        <taxon>fabids</taxon>
        <taxon>Rosales</taxon>
        <taxon>Rosaceae</taxon>
        <taxon>Amygdaloideae</taxon>
        <taxon>Maleae</taxon>
        <taxon>Malus</taxon>
    </lineage>
</organism>
<evidence type="ECO:0000259" key="1">
    <source>
        <dbReference type="Pfam" id="PF04572"/>
    </source>
</evidence>
<dbReference type="PANTHER" id="PTHR46781">
    <property type="entry name" value="ALPHA 1,4-GLYCOSYLTRANSFERASE FAMILY PROTEIN"/>
    <property type="match status" value="1"/>
</dbReference>
<dbReference type="AlphaFoldDB" id="A0A540L3J2"/>
<reference evidence="2 3" key="1">
    <citation type="journal article" date="2019" name="G3 (Bethesda)">
        <title>Sequencing of a Wild Apple (Malus baccata) Genome Unravels the Differences Between Cultivated and Wild Apple Species Regarding Disease Resistance and Cold Tolerance.</title>
        <authorList>
            <person name="Chen X."/>
        </authorList>
    </citation>
    <scope>NUCLEOTIDE SEQUENCE [LARGE SCALE GENOMIC DNA]</scope>
    <source>
        <strain evidence="3">cv. Shandingzi</strain>
        <tissue evidence="2">Leaves</tissue>
    </source>
</reference>